<dbReference type="InterPro" id="IPR046945">
    <property type="entry name" value="RHMD-like"/>
</dbReference>
<protein>
    <recommendedName>
        <fullName evidence="4">Mandelate racemase/muconate lactonizing enzyme N-terminal domain-containing protein</fullName>
    </recommendedName>
</protein>
<dbReference type="PANTHER" id="PTHR13794:SF58">
    <property type="entry name" value="MITOCHONDRIAL ENOLASE SUPERFAMILY MEMBER 1"/>
    <property type="match status" value="1"/>
</dbReference>
<evidence type="ECO:0000256" key="1">
    <source>
        <dbReference type="ARBA" id="ARBA00001946"/>
    </source>
</evidence>
<dbReference type="GO" id="GO:0000287">
    <property type="term" value="F:magnesium ion binding"/>
    <property type="evidence" value="ECO:0007669"/>
    <property type="project" value="TreeGrafter"/>
</dbReference>
<keyword evidence="2" id="KW-0479">Metal-binding</keyword>
<sequence>MSKIKNIEIFFLEYPFPKKLNYKYSAGVVENMIVPVIKVTDNKGEYGLGEVTHGQFTHKPIIGLVEHFKDLLKGTDIENINQAWENMYGSSVFWNREGIGIGVMGGINIAMYDLLGKKLKLPVYQLLGGTNKEKIRIYASNGLFESSSELIKDAKKAFKLGFRVYKMRVVSPNTIINIVAKFK</sequence>
<organism evidence="5">
    <name type="scientific">marine metagenome</name>
    <dbReference type="NCBI Taxonomy" id="408172"/>
    <lineage>
        <taxon>unclassified sequences</taxon>
        <taxon>metagenomes</taxon>
        <taxon>ecological metagenomes</taxon>
    </lineage>
</organism>
<dbReference type="Pfam" id="PF02746">
    <property type="entry name" value="MR_MLE_N"/>
    <property type="match status" value="1"/>
</dbReference>
<accession>A0A382RI38</accession>
<dbReference type="GO" id="GO:0016052">
    <property type="term" value="P:carbohydrate catabolic process"/>
    <property type="evidence" value="ECO:0007669"/>
    <property type="project" value="TreeGrafter"/>
</dbReference>
<feature type="non-terminal residue" evidence="5">
    <location>
        <position position="183"/>
    </location>
</feature>
<dbReference type="InterPro" id="IPR029017">
    <property type="entry name" value="Enolase-like_N"/>
</dbReference>
<dbReference type="AlphaFoldDB" id="A0A382RI38"/>
<dbReference type="SUPFAM" id="SSF51604">
    <property type="entry name" value="Enolase C-terminal domain-like"/>
    <property type="match status" value="1"/>
</dbReference>
<name>A0A382RI38_9ZZZZ</name>
<dbReference type="EMBL" id="UINC01121555">
    <property type="protein sequence ID" value="SVC96807.1"/>
    <property type="molecule type" value="Genomic_DNA"/>
</dbReference>
<feature type="domain" description="Mandelate racemase/muconate lactonizing enzyme N-terminal" evidence="4">
    <location>
        <begin position="8"/>
        <end position="128"/>
    </location>
</feature>
<evidence type="ECO:0000259" key="4">
    <source>
        <dbReference type="Pfam" id="PF02746"/>
    </source>
</evidence>
<dbReference type="InterPro" id="IPR013341">
    <property type="entry name" value="Mandelate_racemase_N_dom"/>
</dbReference>
<comment type="cofactor">
    <cofactor evidence="1">
        <name>Mg(2+)</name>
        <dbReference type="ChEBI" id="CHEBI:18420"/>
    </cofactor>
</comment>
<evidence type="ECO:0000256" key="3">
    <source>
        <dbReference type="ARBA" id="ARBA00022842"/>
    </source>
</evidence>
<evidence type="ECO:0000256" key="2">
    <source>
        <dbReference type="ARBA" id="ARBA00022723"/>
    </source>
</evidence>
<dbReference type="SUPFAM" id="SSF54826">
    <property type="entry name" value="Enolase N-terminal domain-like"/>
    <property type="match status" value="1"/>
</dbReference>
<gene>
    <name evidence="5" type="ORF">METZ01_LOCUS349661</name>
</gene>
<dbReference type="GO" id="GO:0016836">
    <property type="term" value="F:hydro-lyase activity"/>
    <property type="evidence" value="ECO:0007669"/>
    <property type="project" value="TreeGrafter"/>
</dbReference>
<reference evidence="5" key="1">
    <citation type="submission" date="2018-05" db="EMBL/GenBank/DDBJ databases">
        <authorList>
            <person name="Lanie J.A."/>
            <person name="Ng W.-L."/>
            <person name="Kazmierczak K.M."/>
            <person name="Andrzejewski T.M."/>
            <person name="Davidsen T.M."/>
            <person name="Wayne K.J."/>
            <person name="Tettelin H."/>
            <person name="Glass J.I."/>
            <person name="Rusch D."/>
            <person name="Podicherti R."/>
            <person name="Tsui H.-C.T."/>
            <person name="Winkler M.E."/>
        </authorList>
    </citation>
    <scope>NUCLEOTIDE SEQUENCE</scope>
</reference>
<keyword evidence="3" id="KW-0460">Magnesium</keyword>
<dbReference type="Gene3D" id="3.30.390.10">
    <property type="entry name" value="Enolase-like, N-terminal domain"/>
    <property type="match status" value="1"/>
</dbReference>
<proteinExistence type="predicted"/>
<evidence type="ECO:0000313" key="5">
    <source>
        <dbReference type="EMBL" id="SVC96807.1"/>
    </source>
</evidence>
<dbReference type="Gene3D" id="3.20.20.120">
    <property type="entry name" value="Enolase-like C-terminal domain"/>
    <property type="match status" value="1"/>
</dbReference>
<dbReference type="InterPro" id="IPR036849">
    <property type="entry name" value="Enolase-like_C_sf"/>
</dbReference>
<dbReference type="PANTHER" id="PTHR13794">
    <property type="entry name" value="ENOLASE SUPERFAMILY, MANDELATE RACEMASE"/>
    <property type="match status" value="1"/>
</dbReference>